<dbReference type="InterPro" id="IPR004260">
    <property type="entry name" value="Pyr-dimer_DNA_glycosylase"/>
</dbReference>
<dbReference type="EMBL" id="DSOL01000027">
    <property type="protein sequence ID" value="HEN27255.1"/>
    <property type="molecule type" value="Genomic_DNA"/>
</dbReference>
<name>A0A7C2P635_UNCW3</name>
<gene>
    <name evidence="1" type="ORF">ENQ77_01015</name>
    <name evidence="2" type="ORF">ENU66_03665</name>
</gene>
<accession>A0A7C2P635</accession>
<evidence type="ECO:0000313" key="1">
    <source>
        <dbReference type="EMBL" id="HEN27255.1"/>
    </source>
</evidence>
<evidence type="ECO:0008006" key="3">
    <source>
        <dbReference type="Google" id="ProtNLM"/>
    </source>
</evidence>
<evidence type="ECO:0000313" key="2">
    <source>
        <dbReference type="EMBL" id="HGL17412.1"/>
    </source>
</evidence>
<protein>
    <recommendedName>
        <fullName evidence="3">DNA lyase</fullName>
    </recommendedName>
</protein>
<sequence>MRLWSIDPLYLDPQGIVALWREGLLAKKVLEGKTKGYKNHPQLERFKKFEDPVIAINSYLYYVFLEGRRRGYNFDERKICKVGILRGVIPVTKGQLDFEFRYLCEKLKIRNKDWFERVCKDSKDKYIKPNPLFYVVEGGIEKWEKL</sequence>
<organism evidence="1">
    <name type="scientific">candidate division WOR-3 bacterium</name>
    <dbReference type="NCBI Taxonomy" id="2052148"/>
    <lineage>
        <taxon>Bacteria</taxon>
        <taxon>Bacteria division WOR-3</taxon>
    </lineage>
</organism>
<dbReference type="Pfam" id="PF03013">
    <property type="entry name" value="Pyr_excise"/>
    <property type="match status" value="1"/>
</dbReference>
<proteinExistence type="predicted"/>
<dbReference type="EMBL" id="DTDJ01000027">
    <property type="protein sequence ID" value="HGL17412.1"/>
    <property type="molecule type" value="Genomic_DNA"/>
</dbReference>
<reference evidence="1" key="1">
    <citation type="journal article" date="2020" name="mSystems">
        <title>Genome- and Community-Level Interaction Insights into Carbon Utilization and Element Cycling Functions of Hydrothermarchaeota in Hydrothermal Sediment.</title>
        <authorList>
            <person name="Zhou Z."/>
            <person name="Liu Y."/>
            <person name="Xu W."/>
            <person name="Pan J."/>
            <person name="Luo Z.H."/>
            <person name="Li M."/>
        </authorList>
    </citation>
    <scope>NUCLEOTIDE SEQUENCE [LARGE SCALE GENOMIC DNA]</scope>
    <source>
        <strain evidence="1">SpSt-34</strain>
        <strain evidence="2">SpSt-69</strain>
    </source>
</reference>
<comment type="caution">
    <text evidence="1">The sequence shown here is derived from an EMBL/GenBank/DDBJ whole genome shotgun (WGS) entry which is preliminary data.</text>
</comment>
<dbReference type="AlphaFoldDB" id="A0A7C2P635"/>